<name>A0A0D2MYR8_HYPSF</name>
<dbReference type="PANTHER" id="PTHR47551">
    <property type="entry name" value="TUBULIN--TYROSINE LIGASE PBY1-RELATED"/>
    <property type="match status" value="1"/>
</dbReference>
<accession>A0A0D2MYR8</accession>
<protein>
    <recommendedName>
        <fullName evidence="1">Survival protein SurE-like phosphatase/nucleotidase domain-containing protein</fullName>
    </recommendedName>
</protein>
<dbReference type="GO" id="GO:0016787">
    <property type="term" value="F:hydrolase activity"/>
    <property type="evidence" value="ECO:0007669"/>
    <property type="project" value="InterPro"/>
</dbReference>
<keyword evidence="3" id="KW-1185">Reference proteome</keyword>
<dbReference type="InterPro" id="IPR036523">
    <property type="entry name" value="SurE-like_sf"/>
</dbReference>
<dbReference type="Proteomes" id="UP000054270">
    <property type="component" value="Unassembled WGS sequence"/>
</dbReference>
<dbReference type="OrthoDB" id="202825at2759"/>
<organism evidence="2 3">
    <name type="scientific">Hypholoma sublateritium (strain FD-334 SS-4)</name>
    <dbReference type="NCBI Taxonomy" id="945553"/>
    <lineage>
        <taxon>Eukaryota</taxon>
        <taxon>Fungi</taxon>
        <taxon>Dikarya</taxon>
        <taxon>Basidiomycota</taxon>
        <taxon>Agaricomycotina</taxon>
        <taxon>Agaricomycetes</taxon>
        <taxon>Agaricomycetidae</taxon>
        <taxon>Agaricales</taxon>
        <taxon>Agaricineae</taxon>
        <taxon>Strophariaceae</taxon>
        <taxon>Hypholoma</taxon>
    </lineage>
</organism>
<sequence>MSSTKPRVLLTNDDGPPNLHESPYILGLYRHLTEHLGWDVKVVLPSSQKSWIGKAYHIKELTIGQYFYPKVDGSGETTARSRPLQDGEIAEWILLDSTPATCANVALHNLYMDEIDLVISGPNLGRNTSAAFALSSGTIGAAMSAALSKKRAIALSYGTVEHPTPISYFEPAHDLGCRIINHLWNNWDEDECGLRDGEIDLYNVNIPLIAEILSEEGLKIAWTRIWRNSYGRLFKNISGRTSNAPLPTAEAPAAVLDQNPGASRLGPGKNDTGDLVFKWGPEMKGLITPLPDTLPVGSDGWAIHHGMVSVTPLRATFGEPHGDVAPDPDTLLWKMKL</sequence>
<dbReference type="AlphaFoldDB" id="A0A0D2MYR8"/>
<dbReference type="NCBIfam" id="TIGR00087">
    <property type="entry name" value="surE"/>
    <property type="match status" value="1"/>
</dbReference>
<dbReference type="PANTHER" id="PTHR47551:SF1">
    <property type="entry name" value="TUBULIN--TYROSINE LIGASE PBY1-RELATED"/>
    <property type="match status" value="1"/>
</dbReference>
<dbReference type="InterPro" id="IPR027746">
    <property type="entry name" value="TTL"/>
</dbReference>
<gene>
    <name evidence="2" type="ORF">HYPSUDRAFT_61248</name>
</gene>
<dbReference type="OMA" id="PENDWVV"/>
<dbReference type="GO" id="GO:0000932">
    <property type="term" value="C:P-body"/>
    <property type="evidence" value="ECO:0007669"/>
    <property type="project" value="TreeGrafter"/>
</dbReference>
<dbReference type="Gene3D" id="3.40.1210.10">
    <property type="entry name" value="Survival protein SurE-like phosphatase/nucleotidase"/>
    <property type="match status" value="1"/>
</dbReference>
<dbReference type="InterPro" id="IPR002828">
    <property type="entry name" value="SurE-like_Pase/nucleotidase"/>
</dbReference>
<evidence type="ECO:0000313" key="2">
    <source>
        <dbReference type="EMBL" id="KJA29218.1"/>
    </source>
</evidence>
<dbReference type="EMBL" id="KN817519">
    <property type="protein sequence ID" value="KJA29218.1"/>
    <property type="molecule type" value="Genomic_DNA"/>
</dbReference>
<reference evidence="3" key="1">
    <citation type="submission" date="2014-04" db="EMBL/GenBank/DDBJ databases">
        <title>Evolutionary Origins and Diversification of the Mycorrhizal Mutualists.</title>
        <authorList>
            <consortium name="DOE Joint Genome Institute"/>
            <consortium name="Mycorrhizal Genomics Consortium"/>
            <person name="Kohler A."/>
            <person name="Kuo A."/>
            <person name="Nagy L.G."/>
            <person name="Floudas D."/>
            <person name="Copeland A."/>
            <person name="Barry K.W."/>
            <person name="Cichocki N."/>
            <person name="Veneault-Fourrey C."/>
            <person name="LaButti K."/>
            <person name="Lindquist E.A."/>
            <person name="Lipzen A."/>
            <person name="Lundell T."/>
            <person name="Morin E."/>
            <person name="Murat C."/>
            <person name="Riley R."/>
            <person name="Ohm R."/>
            <person name="Sun H."/>
            <person name="Tunlid A."/>
            <person name="Henrissat B."/>
            <person name="Grigoriev I.V."/>
            <person name="Hibbett D.S."/>
            <person name="Martin F."/>
        </authorList>
    </citation>
    <scope>NUCLEOTIDE SEQUENCE [LARGE SCALE GENOMIC DNA]</scope>
    <source>
        <strain evidence="3">FD-334 SS-4</strain>
    </source>
</reference>
<dbReference type="SUPFAM" id="SSF64167">
    <property type="entry name" value="SurE-like"/>
    <property type="match status" value="1"/>
</dbReference>
<proteinExistence type="predicted"/>
<dbReference type="STRING" id="945553.A0A0D2MYR8"/>
<feature type="domain" description="Survival protein SurE-like phosphatase/nucleotidase" evidence="1">
    <location>
        <begin position="8"/>
        <end position="231"/>
    </location>
</feature>
<evidence type="ECO:0000313" key="3">
    <source>
        <dbReference type="Proteomes" id="UP000054270"/>
    </source>
</evidence>
<dbReference type="Pfam" id="PF01975">
    <property type="entry name" value="SurE"/>
    <property type="match status" value="1"/>
</dbReference>
<evidence type="ECO:0000259" key="1">
    <source>
        <dbReference type="Pfam" id="PF01975"/>
    </source>
</evidence>